<comment type="caution">
    <text evidence="1">The sequence shown here is derived from an EMBL/GenBank/DDBJ whole genome shotgun (WGS) entry which is preliminary data.</text>
</comment>
<reference evidence="1 2" key="1">
    <citation type="submission" date="2018-12" db="EMBL/GenBank/DDBJ databases">
        <title>The Batch Genome Submission of Enterobacter spp. strains.</title>
        <authorList>
            <person name="Wei L."/>
            <person name="Wu W."/>
            <person name="Lin J."/>
            <person name="Zhang X."/>
            <person name="Feng Y."/>
            <person name="Zong Z."/>
        </authorList>
    </citation>
    <scope>NUCLEOTIDE SEQUENCE [LARGE SCALE GENOMIC DNA]</scope>
    <source>
        <strain evidence="1 2">SCEM020047</strain>
    </source>
</reference>
<protein>
    <submittedName>
        <fullName evidence="1">Uncharacterized protein</fullName>
    </submittedName>
</protein>
<dbReference type="AlphaFoldDB" id="A0A9Q7NT63"/>
<name>A0A9Q7NT63_9ENTR</name>
<proteinExistence type="predicted"/>
<sequence>MPTITELRERLQAGEVIILSASSLKIFMQECQNHPVGEERYKIEPHCKGASKVYDPLRVRTNP</sequence>
<accession>A0A9Q7NT63</accession>
<organism evidence="1 2">
    <name type="scientific">Enterobacter mori</name>
    <dbReference type="NCBI Taxonomy" id="539813"/>
    <lineage>
        <taxon>Bacteria</taxon>
        <taxon>Pseudomonadati</taxon>
        <taxon>Pseudomonadota</taxon>
        <taxon>Gammaproteobacteria</taxon>
        <taxon>Enterobacterales</taxon>
        <taxon>Enterobacteriaceae</taxon>
        <taxon>Enterobacter</taxon>
    </lineage>
</organism>
<dbReference type="Proteomes" id="UP000282263">
    <property type="component" value="Unassembled WGS sequence"/>
</dbReference>
<evidence type="ECO:0000313" key="1">
    <source>
        <dbReference type="EMBL" id="RTQ23457.1"/>
    </source>
</evidence>
<dbReference type="EMBL" id="RXPP01000015">
    <property type="protein sequence ID" value="RTQ23457.1"/>
    <property type="molecule type" value="Genomic_DNA"/>
</dbReference>
<evidence type="ECO:0000313" key="2">
    <source>
        <dbReference type="Proteomes" id="UP000282263"/>
    </source>
</evidence>
<dbReference type="RefSeq" id="WP_126816599.1">
    <property type="nucleotide sequence ID" value="NZ_JAJHUL010000015.1"/>
</dbReference>
<gene>
    <name evidence="1" type="ORF">EKN29_14945</name>
</gene>